<dbReference type="KEGG" id="rsb:RS694_10060"/>
<dbReference type="RefSeq" id="WP_029709556.1">
    <property type="nucleotide sequence ID" value="NZ_CP019239.1"/>
</dbReference>
<dbReference type="InterPro" id="IPR002762">
    <property type="entry name" value="CbiX-like"/>
</dbReference>
<proteinExistence type="predicted"/>
<dbReference type="InterPro" id="IPR050963">
    <property type="entry name" value="Sirohydro_Cobaltochel/CbiX"/>
</dbReference>
<dbReference type="GO" id="GO:0046872">
    <property type="term" value="F:metal ion binding"/>
    <property type="evidence" value="ECO:0007669"/>
    <property type="project" value="UniProtKB-KW"/>
</dbReference>
<keyword evidence="2" id="KW-0456">Lyase</keyword>
<keyword evidence="1" id="KW-0479">Metal-binding</keyword>
<sequence length="128" mass="13747">MTAPQQRPGIILFAHGSRDPLWHKPMEAVAARLKELSPLTPVQCAYLELSTPDIAQATLELTNAGVNAITIVPLFLGVGKHAREDLPLLVAGLRAQHPQVQFSLQGAVGESPRLVHLLAEIALEGLKP</sequence>
<dbReference type="eggNOG" id="COG2138">
    <property type="taxonomic scope" value="Bacteria"/>
</dbReference>
<dbReference type="PANTHER" id="PTHR33542">
    <property type="entry name" value="SIROHYDROCHLORIN FERROCHELATASE, CHLOROPLASTIC"/>
    <property type="match status" value="1"/>
</dbReference>
<dbReference type="STRING" id="1484693.RS694_10060"/>
<dbReference type="Pfam" id="PF01903">
    <property type="entry name" value="CbiX"/>
    <property type="match status" value="1"/>
</dbReference>
<dbReference type="EMBL" id="CP019239">
    <property type="protein sequence ID" value="APW42841.1"/>
    <property type="molecule type" value="Genomic_DNA"/>
</dbReference>
<dbReference type="AlphaFoldDB" id="A0A1P8KA00"/>
<gene>
    <name evidence="3" type="ORF">RS694_10060</name>
</gene>
<accession>A0A1P8KA00</accession>
<evidence type="ECO:0000256" key="1">
    <source>
        <dbReference type="ARBA" id="ARBA00022723"/>
    </source>
</evidence>
<evidence type="ECO:0000313" key="4">
    <source>
        <dbReference type="Proteomes" id="UP000186110"/>
    </source>
</evidence>
<keyword evidence="4" id="KW-1185">Reference proteome</keyword>
<dbReference type="CDD" id="cd03416">
    <property type="entry name" value="CbiX_SirB_N"/>
    <property type="match status" value="1"/>
</dbReference>
<evidence type="ECO:0000313" key="3">
    <source>
        <dbReference type="EMBL" id="APW42841.1"/>
    </source>
</evidence>
<dbReference type="Proteomes" id="UP000186110">
    <property type="component" value="Chromosome"/>
</dbReference>
<reference evidence="3 4" key="1">
    <citation type="submission" date="2017-01" db="EMBL/GenBank/DDBJ databases">
        <authorList>
            <person name="Mah S.A."/>
            <person name="Swanson W.J."/>
            <person name="Moy G.W."/>
            <person name="Vacquier V.D."/>
        </authorList>
    </citation>
    <scope>NUCLEOTIDE SEQUENCE [LARGE SCALE GENOMIC DNA]</scope>
    <source>
        <strain evidence="3 4">DSM 22694</strain>
    </source>
</reference>
<name>A0A1P8KA00_9BURK</name>
<dbReference type="SUPFAM" id="SSF53800">
    <property type="entry name" value="Chelatase"/>
    <property type="match status" value="1"/>
</dbReference>
<dbReference type="GO" id="GO:0016829">
    <property type="term" value="F:lyase activity"/>
    <property type="evidence" value="ECO:0007669"/>
    <property type="project" value="UniProtKB-KW"/>
</dbReference>
<protein>
    <submittedName>
        <fullName evidence="3">Cobalamin biosynthesis protein CbiX</fullName>
    </submittedName>
</protein>
<dbReference type="PANTHER" id="PTHR33542:SF3">
    <property type="entry name" value="SIROHYDROCHLORIN FERROCHELATASE, CHLOROPLASTIC"/>
    <property type="match status" value="1"/>
</dbReference>
<organism evidence="3 4">
    <name type="scientific">Rhodoferax saidenbachensis</name>
    <dbReference type="NCBI Taxonomy" id="1484693"/>
    <lineage>
        <taxon>Bacteria</taxon>
        <taxon>Pseudomonadati</taxon>
        <taxon>Pseudomonadota</taxon>
        <taxon>Betaproteobacteria</taxon>
        <taxon>Burkholderiales</taxon>
        <taxon>Comamonadaceae</taxon>
        <taxon>Rhodoferax</taxon>
    </lineage>
</organism>
<evidence type="ECO:0000256" key="2">
    <source>
        <dbReference type="ARBA" id="ARBA00023239"/>
    </source>
</evidence>
<dbReference type="Gene3D" id="3.40.50.1400">
    <property type="match status" value="1"/>
</dbReference>